<dbReference type="VEuPathDB" id="VectorBase:AALB009668"/>
<dbReference type="STRING" id="7167.A0A182FSY8"/>
<dbReference type="VEuPathDB" id="VectorBase:AALB20_030949"/>
<evidence type="ECO:0000256" key="7">
    <source>
        <dbReference type="ARBA" id="ARBA00023303"/>
    </source>
</evidence>
<proteinExistence type="inferred from homology"/>
<comment type="subcellular location">
    <subcellularLocation>
        <location evidence="1">Membrane</location>
        <topology evidence="1">Multi-pass membrane protein</topology>
    </subcellularLocation>
</comment>
<reference evidence="12" key="2">
    <citation type="submission" date="2022-08" db="UniProtKB">
        <authorList>
            <consortium name="EnsemblMetazoa"/>
        </authorList>
    </citation>
    <scope>IDENTIFICATION</scope>
    <source>
        <strain evidence="12">STECLA/ALBI9_A</strain>
    </source>
</reference>
<evidence type="ECO:0000313" key="12">
    <source>
        <dbReference type="EnsemblMetazoa" id="AALB009668-PA"/>
    </source>
</evidence>
<keyword evidence="3 8" id="KW-0812">Transmembrane</keyword>
<keyword evidence="6 10" id="KW-0472">Membrane</keyword>
<dbReference type="GO" id="GO:0005886">
    <property type="term" value="C:plasma membrane"/>
    <property type="evidence" value="ECO:0007669"/>
    <property type="project" value="TreeGrafter"/>
</dbReference>
<reference evidence="12 13" key="1">
    <citation type="journal article" date="2017" name="G3 (Bethesda)">
        <title>The Physical Genome Mapping of Anopheles albimanus Corrected Scaffold Misassemblies and Identified Interarm Rearrangements in Genus Anopheles.</title>
        <authorList>
            <person name="Artemov G.N."/>
            <person name="Peery A.N."/>
            <person name="Jiang X."/>
            <person name="Tu Z."/>
            <person name="Stegniy V.N."/>
            <person name="Sharakhova M.V."/>
            <person name="Sharakhov I.V."/>
        </authorList>
    </citation>
    <scope>NUCLEOTIDE SEQUENCE [LARGE SCALE GENOMIC DNA]</scope>
    <source>
        <strain evidence="12 13">ALBI9_A</strain>
    </source>
</reference>
<dbReference type="FunFam" id="1.10.287.70:FF:000210">
    <property type="entry name" value="Open rectifier potassium channel protein 1"/>
    <property type="match status" value="1"/>
</dbReference>
<protein>
    <recommendedName>
        <fullName evidence="11">Potassium channel domain-containing protein</fullName>
    </recommendedName>
</protein>
<dbReference type="GO" id="GO:0030322">
    <property type="term" value="P:stabilization of membrane potential"/>
    <property type="evidence" value="ECO:0007669"/>
    <property type="project" value="TreeGrafter"/>
</dbReference>
<keyword evidence="13" id="KW-1185">Reference proteome</keyword>
<evidence type="ECO:0000256" key="1">
    <source>
        <dbReference type="ARBA" id="ARBA00004141"/>
    </source>
</evidence>
<keyword evidence="4 10" id="KW-1133">Transmembrane helix</keyword>
<feature type="transmembrane region" description="Helical" evidence="10">
    <location>
        <begin position="93"/>
        <end position="112"/>
    </location>
</feature>
<dbReference type="GO" id="GO:0015271">
    <property type="term" value="F:outward rectifier potassium channel activity"/>
    <property type="evidence" value="ECO:0007669"/>
    <property type="project" value="TreeGrafter"/>
</dbReference>
<evidence type="ECO:0000256" key="4">
    <source>
        <dbReference type="ARBA" id="ARBA00022989"/>
    </source>
</evidence>
<feature type="compositionally biased region" description="Low complexity" evidence="9">
    <location>
        <begin position="739"/>
        <end position="750"/>
    </location>
</feature>
<sequence length="917" mass="101073">MTPKEWFALLLFYAAYLFLGASVFYTVENELETDRRADELAERIEINEMLVKYLSPDDAQLQRKLIGQLDDYCGSKVTNYTEDEYTPPYVWDFYHSFYFAFIICSTVGYGNISPHNTFGRIFLIFYALIGLPVNGFFFAYVGEFFSRGFVRLYQRYKAYKLSANAGYVPRKFNLIGQIILYLIPGVIVFIFAPACVFSYFEKWPYDVSVYYSFVTLTTIGFGDFAASFQPSQEHEFGSLFTVYKVFIIFWFFTGIGYIFMILGFIAKGISHKKVQQLEKVLATNLKETQHRVWNGVTKDISYLRKILNEVYMLKFKPVYDEPSDRWQGTARSRSGSCPELSLYREPQTPTTRRRRANSESALTLEDRKPLDYGPGLVRRLSDTDLQRINREKTFGVQALVQPAELLARVVTALGNITANQDDNQSVLERASLTAGVNCFSDSQILASERTWSGWSISGSDKSAYLTAPPMRPRAASDIGLPPHASPQDANEWTWSGGDDSQIQQIMQIRQKVKQKDNLLRAALSKNAPFGSSLTINGTSAAIEAENRTASTVNRGLLQRLNPFRKRTSTASSAEKPPLPDIEAGPVGLDAYLSATGKGRSSMFNLPTSSYLTATARGRGSILSMPPQDEQLLETTTIGDLLRALELVHTQTVAPGLAGLAQTPRHRGSFAYGESPTSPAISRRQPFGQCSPVSSGRGQTAVPSLLTLFTPPIEGGSRRGSLKPPLGRTGSTESAPSIIRRPSFRPAARASGSGGGGSPTLSATIASPKPIRRRFSVRPSNLAYPPGHCPRPPLGTAEQLGGTAALSSSSQSLHNLPTTTLQRRLSSRPSPLAAVSQQQQQQQSQTHLAVPPPSSSSSASTGAQYRWRPSLARSDSDQSTVVAVSPLQVGAMTSVGRQPRSRHSSLSNLFEQRRQPGI</sequence>
<dbReference type="OrthoDB" id="297496at2759"/>
<evidence type="ECO:0000256" key="10">
    <source>
        <dbReference type="SAM" id="Phobius"/>
    </source>
</evidence>
<feature type="domain" description="Potassium channel" evidence="11">
    <location>
        <begin position="88"/>
        <end position="146"/>
    </location>
</feature>
<feature type="compositionally biased region" description="Polar residues" evidence="9">
    <location>
        <begin position="804"/>
        <end position="828"/>
    </location>
</feature>
<feature type="transmembrane region" description="Helical" evidence="10">
    <location>
        <begin position="7"/>
        <end position="27"/>
    </location>
</feature>
<dbReference type="GO" id="GO:0022841">
    <property type="term" value="F:potassium ion leak channel activity"/>
    <property type="evidence" value="ECO:0007669"/>
    <property type="project" value="TreeGrafter"/>
</dbReference>
<organism evidence="12 13">
    <name type="scientific">Anopheles albimanus</name>
    <name type="common">New world malaria mosquito</name>
    <dbReference type="NCBI Taxonomy" id="7167"/>
    <lineage>
        <taxon>Eukaryota</taxon>
        <taxon>Metazoa</taxon>
        <taxon>Ecdysozoa</taxon>
        <taxon>Arthropoda</taxon>
        <taxon>Hexapoda</taxon>
        <taxon>Insecta</taxon>
        <taxon>Pterygota</taxon>
        <taxon>Neoptera</taxon>
        <taxon>Endopterygota</taxon>
        <taxon>Diptera</taxon>
        <taxon>Nematocera</taxon>
        <taxon>Culicoidea</taxon>
        <taxon>Culicidae</taxon>
        <taxon>Anophelinae</taxon>
        <taxon>Anopheles</taxon>
    </lineage>
</organism>
<feature type="transmembrane region" description="Helical" evidence="10">
    <location>
        <begin position="178"/>
        <end position="200"/>
    </location>
</feature>
<keyword evidence="2 8" id="KW-0813">Transport</keyword>
<evidence type="ECO:0000256" key="3">
    <source>
        <dbReference type="ARBA" id="ARBA00022692"/>
    </source>
</evidence>
<feature type="region of interest" description="Disordered" evidence="9">
    <location>
        <begin position="669"/>
        <end position="917"/>
    </location>
</feature>
<dbReference type="EnsemblMetazoa" id="AALB009668-RA">
    <property type="protein sequence ID" value="AALB009668-PA"/>
    <property type="gene ID" value="AALB009668"/>
</dbReference>
<dbReference type="PANTHER" id="PTHR11003">
    <property type="entry name" value="POTASSIUM CHANNEL, SUBFAMILY K"/>
    <property type="match status" value="1"/>
</dbReference>
<dbReference type="InterPro" id="IPR003280">
    <property type="entry name" value="2pore_dom_K_chnl"/>
</dbReference>
<evidence type="ECO:0000313" key="13">
    <source>
        <dbReference type="Proteomes" id="UP000069272"/>
    </source>
</evidence>
<evidence type="ECO:0000256" key="5">
    <source>
        <dbReference type="ARBA" id="ARBA00023065"/>
    </source>
</evidence>
<dbReference type="Gene3D" id="1.10.287.70">
    <property type="match status" value="1"/>
</dbReference>
<dbReference type="Pfam" id="PF07885">
    <property type="entry name" value="Ion_trans_2"/>
    <property type="match status" value="2"/>
</dbReference>
<feature type="region of interest" description="Disordered" evidence="9">
    <location>
        <begin position="323"/>
        <end position="362"/>
    </location>
</feature>
<dbReference type="CTD" id="32020"/>
<evidence type="ECO:0000256" key="8">
    <source>
        <dbReference type="RuleBase" id="RU003857"/>
    </source>
</evidence>
<dbReference type="AlphaFoldDB" id="A0A182FSY8"/>
<feature type="compositionally biased region" description="Polar residues" evidence="9">
    <location>
        <begin position="690"/>
        <end position="701"/>
    </location>
</feature>
<evidence type="ECO:0000256" key="2">
    <source>
        <dbReference type="ARBA" id="ARBA00022448"/>
    </source>
</evidence>
<dbReference type="Proteomes" id="UP000069272">
    <property type="component" value="Chromosome 2R"/>
</dbReference>
<dbReference type="KEGG" id="aali:118461912"/>
<feature type="transmembrane region" description="Helical" evidence="10">
    <location>
        <begin position="121"/>
        <end position="141"/>
    </location>
</feature>
<evidence type="ECO:0000256" key="6">
    <source>
        <dbReference type="ARBA" id="ARBA00023136"/>
    </source>
</evidence>
<comment type="similarity">
    <text evidence="8">Belongs to the two pore domain potassium channel (TC 1.A.1.8) family.</text>
</comment>
<dbReference type="PANTHER" id="PTHR11003:SF331">
    <property type="entry name" value="OPEN RECTIFIER POTASSIUM CHANNEL PROTEIN 1"/>
    <property type="match status" value="1"/>
</dbReference>
<evidence type="ECO:0000256" key="9">
    <source>
        <dbReference type="SAM" id="MobiDB-lite"/>
    </source>
</evidence>
<accession>A0A182FSY8</accession>
<dbReference type="InterPro" id="IPR013099">
    <property type="entry name" value="K_chnl_dom"/>
</dbReference>
<feature type="compositionally biased region" description="Low complexity" evidence="9">
    <location>
        <begin position="835"/>
        <end position="844"/>
    </location>
</feature>
<keyword evidence="7 8" id="KW-0407">Ion channel</keyword>
<dbReference type="SUPFAM" id="SSF81324">
    <property type="entry name" value="Voltage-gated potassium channels"/>
    <property type="match status" value="2"/>
</dbReference>
<name>A0A182FSY8_ANOAL</name>
<feature type="transmembrane region" description="Helical" evidence="10">
    <location>
        <begin position="207"/>
        <end position="226"/>
    </location>
</feature>
<dbReference type="RefSeq" id="XP_035783662.1">
    <property type="nucleotide sequence ID" value="XM_035927769.1"/>
</dbReference>
<keyword evidence="5 8" id="KW-0406">Ion transport</keyword>
<evidence type="ECO:0000259" key="11">
    <source>
        <dbReference type="Pfam" id="PF07885"/>
    </source>
</evidence>
<feature type="domain" description="Potassium channel" evidence="11">
    <location>
        <begin position="186"/>
        <end position="267"/>
    </location>
</feature>
<dbReference type="GeneID" id="118461912"/>
<feature type="transmembrane region" description="Helical" evidence="10">
    <location>
        <begin position="246"/>
        <end position="266"/>
    </location>
</feature>
<dbReference type="PRINTS" id="PR01333">
    <property type="entry name" value="2POREKCHANEL"/>
</dbReference>